<evidence type="ECO:0000313" key="1">
    <source>
        <dbReference type="EMBL" id="KYN28077.1"/>
    </source>
</evidence>
<keyword evidence="2" id="KW-1185">Reference proteome</keyword>
<proteinExistence type="predicted"/>
<dbReference type="AlphaFoldDB" id="A0A195EJJ0"/>
<accession>A0A195EJJ0</accession>
<sequence>MVTPSCGRPQLRAGGHGVAYYARCRLSLRGRLKSFNSQISEQKLIARTRECCQIDARESRFPCRSLLLIVNKYRPISLLWRNGLNSKIEMIKQE</sequence>
<evidence type="ECO:0000313" key="2">
    <source>
        <dbReference type="Proteomes" id="UP000078492"/>
    </source>
</evidence>
<dbReference type="EMBL" id="KQ978822">
    <property type="protein sequence ID" value="KYN28077.1"/>
    <property type="molecule type" value="Genomic_DNA"/>
</dbReference>
<dbReference type="Proteomes" id="UP000078492">
    <property type="component" value="Unassembled WGS sequence"/>
</dbReference>
<reference evidence="1 2" key="1">
    <citation type="submission" date="2015-09" db="EMBL/GenBank/DDBJ databases">
        <title>Trachymyrmex cornetzi WGS genome.</title>
        <authorList>
            <person name="Nygaard S."/>
            <person name="Hu H."/>
            <person name="Boomsma J."/>
            <person name="Zhang G."/>
        </authorList>
    </citation>
    <scope>NUCLEOTIDE SEQUENCE [LARGE SCALE GENOMIC DNA]</scope>
    <source>
        <strain evidence="1">Tcor2-1</strain>
        <tissue evidence="1">Whole body</tissue>
    </source>
</reference>
<protein>
    <submittedName>
        <fullName evidence="1">Uncharacterized protein</fullName>
    </submittedName>
</protein>
<organism evidence="1 2">
    <name type="scientific">Trachymyrmex cornetzi</name>
    <dbReference type="NCBI Taxonomy" id="471704"/>
    <lineage>
        <taxon>Eukaryota</taxon>
        <taxon>Metazoa</taxon>
        <taxon>Ecdysozoa</taxon>
        <taxon>Arthropoda</taxon>
        <taxon>Hexapoda</taxon>
        <taxon>Insecta</taxon>
        <taxon>Pterygota</taxon>
        <taxon>Neoptera</taxon>
        <taxon>Endopterygota</taxon>
        <taxon>Hymenoptera</taxon>
        <taxon>Apocrita</taxon>
        <taxon>Aculeata</taxon>
        <taxon>Formicoidea</taxon>
        <taxon>Formicidae</taxon>
        <taxon>Myrmicinae</taxon>
        <taxon>Trachymyrmex</taxon>
    </lineage>
</organism>
<name>A0A195EJJ0_9HYME</name>
<gene>
    <name evidence="1" type="ORF">ALC57_02513</name>
</gene>